<sequence>MEFNFDFDEDDPLVQAQVKQRKTLSQKTVVNYIPKHDYAEWFHAPNPTPPSVLLQTKHGANHLKYSIEYHYAHGNYTKALEVSLEFINFVKHSSENVRNLHGTRDLYETAARSAVRLGEYEQAVGFVNEIDSEEPGHFQLKAMVYFKAKRYVAYLSLTTPSIAAIKNNISYLDLRKNDFSAWKNIGHCLVALLSPQQCDAFSGDLPSITITISTLALHSFRKSFTILTSSLWPNVDIVRSRYEREKRELEEMIETLEKLELCDGKPEEMTEDMEKLEGIKLKKKGEDFLEINMNRLKDDGDENGFMKENLIKQDVSEFQEALEEIGEWILRECSGTTA</sequence>
<dbReference type="EMBL" id="CAJVPI010000441">
    <property type="protein sequence ID" value="CAG8535550.1"/>
    <property type="molecule type" value="Genomic_DNA"/>
</dbReference>
<evidence type="ECO:0000256" key="1">
    <source>
        <dbReference type="SAM" id="Coils"/>
    </source>
</evidence>
<gene>
    <name evidence="2" type="ORF">PBRASI_LOCUS4327</name>
</gene>
<dbReference type="InterPro" id="IPR011990">
    <property type="entry name" value="TPR-like_helical_dom_sf"/>
</dbReference>
<organism evidence="2 3">
    <name type="scientific">Paraglomus brasilianum</name>
    <dbReference type="NCBI Taxonomy" id="144538"/>
    <lineage>
        <taxon>Eukaryota</taxon>
        <taxon>Fungi</taxon>
        <taxon>Fungi incertae sedis</taxon>
        <taxon>Mucoromycota</taxon>
        <taxon>Glomeromycotina</taxon>
        <taxon>Glomeromycetes</taxon>
        <taxon>Paraglomerales</taxon>
        <taxon>Paraglomeraceae</taxon>
        <taxon>Paraglomus</taxon>
    </lineage>
</organism>
<dbReference type="Gene3D" id="1.25.40.10">
    <property type="entry name" value="Tetratricopeptide repeat domain"/>
    <property type="match status" value="1"/>
</dbReference>
<proteinExistence type="predicted"/>
<protein>
    <submittedName>
        <fullName evidence="2">2849_t:CDS:1</fullName>
    </submittedName>
</protein>
<dbReference type="PANTHER" id="PTHR31919:SF1">
    <property type="entry name" value="ZINC FINGERS AND HOMEOBOXES PROTEIN 1, ISOFORM 2"/>
    <property type="match status" value="1"/>
</dbReference>
<dbReference type="OrthoDB" id="2124108at2759"/>
<evidence type="ECO:0000313" key="2">
    <source>
        <dbReference type="EMBL" id="CAG8535550.1"/>
    </source>
</evidence>
<dbReference type="AlphaFoldDB" id="A0A9N9AN50"/>
<reference evidence="2" key="1">
    <citation type="submission" date="2021-06" db="EMBL/GenBank/DDBJ databases">
        <authorList>
            <person name="Kallberg Y."/>
            <person name="Tangrot J."/>
            <person name="Rosling A."/>
        </authorList>
    </citation>
    <scope>NUCLEOTIDE SEQUENCE</scope>
    <source>
        <strain evidence="2">BR232B</strain>
    </source>
</reference>
<dbReference type="Proteomes" id="UP000789739">
    <property type="component" value="Unassembled WGS sequence"/>
</dbReference>
<keyword evidence="3" id="KW-1185">Reference proteome</keyword>
<feature type="coiled-coil region" evidence="1">
    <location>
        <begin position="235"/>
        <end position="262"/>
    </location>
</feature>
<comment type="caution">
    <text evidence="2">The sequence shown here is derived from an EMBL/GenBank/DDBJ whole genome shotgun (WGS) entry which is preliminary data.</text>
</comment>
<dbReference type="InterPro" id="IPR041404">
    <property type="entry name" value="DUF5588"/>
</dbReference>
<accession>A0A9N9AN50</accession>
<dbReference type="PANTHER" id="PTHR31919">
    <property type="entry name" value="ZINC FINGERS AND HOMEOBOXES PROTEIN 1, ISOFORM 2"/>
    <property type="match status" value="1"/>
</dbReference>
<keyword evidence="1" id="KW-0175">Coiled coil</keyword>
<name>A0A9N9AN50_9GLOM</name>
<evidence type="ECO:0000313" key="3">
    <source>
        <dbReference type="Proteomes" id="UP000789739"/>
    </source>
</evidence>